<keyword evidence="2" id="KW-1185">Reference proteome</keyword>
<name>A0A392RNI0_9FABA</name>
<dbReference type="EMBL" id="LXQA010243619">
    <property type="protein sequence ID" value="MCI37350.1"/>
    <property type="molecule type" value="Genomic_DNA"/>
</dbReference>
<proteinExistence type="predicted"/>
<dbReference type="AlphaFoldDB" id="A0A392RNI0"/>
<dbReference type="Proteomes" id="UP000265520">
    <property type="component" value="Unassembled WGS sequence"/>
</dbReference>
<reference evidence="1 2" key="1">
    <citation type="journal article" date="2018" name="Front. Plant Sci.">
        <title>Red Clover (Trifolium pratense) and Zigzag Clover (T. medium) - A Picture of Genomic Similarities and Differences.</title>
        <authorList>
            <person name="Dluhosova J."/>
            <person name="Istvanek J."/>
            <person name="Nedelnik J."/>
            <person name="Repkova J."/>
        </authorList>
    </citation>
    <scope>NUCLEOTIDE SEQUENCE [LARGE SCALE GENOMIC DNA]</scope>
    <source>
        <strain evidence="2">cv. 10/8</strain>
        <tissue evidence="1">Leaf</tissue>
    </source>
</reference>
<sequence length="62" mass="7002">GTKMVKHVISPQIPPVYLNDADRTSGSENPAYTEWEEQDSLLFIATHRCERVLDNSVLNFAP</sequence>
<feature type="non-terminal residue" evidence="1">
    <location>
        <position position="1"/>
    </location>
</feature>
<comment type="caution">
    <text evidence="1">The sequence shown here is derived from an EMBL/GenBank/DDBJ whole genome shotgun (WGS) entry which is preliminary data.</text>
</comment>
<accession>A0A392RNI0</accession>
<protein>
    <submittedName>
        <fullName evidence="1">Histone deacetylase</fullName>
    </submittedName>
</protein>
<evidence type="ECO:0000313" key="1">
    <source>
        <dbReference type="EMBL" id="MCI37350.1"/>
    </source>
</evidence>
<evidence type="ECO:0000313" key="2">
    <source>
        <dbReference type="Proteomes" id="UP000265520"/>
    </source>
</evidence>
<organism evidence="1 2">
    <name type="scientific">Trifolium medium</name>
    <dbReference type="NCBI Taxonomy" id="97028"/>
    <lineage>
        <taxon>Eukaryota</taxon>
        <taxon>Viridiplantae</taxon>
        <taxon>Streptophyta</taxon>
        <taxon>Embryophyta</taxon>
        <taxon>Tracheophyta</taxon>
        <taxon>Spermatophyta</taxon>
        <taxon>Magnoliopsida</taxon>
        <taxon>eudicotyledons</taxon>
        <taxon>Gunneridae</taxon>
        <taxon>Pentapetalae</taxon>
        <taxon>rosids</taxon>
        <taxon>fabids</taxon>
        <taxon>Fabales</taxon>
        <taxon>Fabaceae</taxon>
        <taxon>Papilionoideae</taxon>
        <taxon>50 kb inversion clade</taxon>
        <taxon>NPAAA clade</taxon>
        <taxon>Hologalegina</taxon>
        <taxon>IRL clade</taxon>
        <taxon>Trifolieae</taxon>
        <taxon>Trifolium</taxon>
    </lineage>
</organism>